<evidence type="ECO:0000313" key="3">
    <source>
        <dbReference type="Proteomes" id="UP000054217"/>
    </source>
</evidence>
<proteinExistence type="predicted"/>
<dbReference type="InterPro" id="IPR049549">
    <property type="entry name" value="RPN7_PSMD6_C"/>
</dbReference>
<dbReference type="STRING" id="870435.A0A0C3NXX9"/>
<dbReference type="InParanoid" id="A0A0C3NXX9"/>
<organism evidence="2 3">
    <name type="scientific">Pisolithus tinctorius Marx 270</name>
    <dbReference type="NCBI Taxonomy" id="870435"/>
    <lineage>
        <taxon>Eukaryota</taxon>
        <taxon>Fungi</taxon>
        <taxon>Dikarya</taxon>
        <taxon>Basidiomycota</taxon>
        <taxon>Agaricomycotina</taxon>
        <taxon>Agaricomycetes</taxon>
        <taxon>Agaricomycetidae</taxon>
        <taxon>Boletales</taxon>
        <taxon>Sclerodermatineae</taxon>
        <taxon>Pisolithaceae</taxon>
        <taxon>Pisolithus</taxon>
    </lineage>
</organism>
<dbReference type="Pfam" id="PF21154">
    <property type="entry name" value="RPN7_PSMD6_C"/>
    <property type="match status" value="1"/>
</dbReference>
<dbReference type="AlphaFoldDB" id="A0A0C3NXX9"/>
<dbReference type="GO" id="GO:0043161">
    <property type="term" value="P:proteasome-mediated ubiquitin-dependent protein catabolic process"/>
    <property type="evidence" value="ECO:0007669"/>
    <property type="project" value="TreeGrafter"/>
</dbReference>
<gene>
    <name evidence="2" type="ORF">M404DRAFT_153859</name>
</gene>
<reference evidence="2 3" key="1">
    <citation type="submission" date="2014-04" db="EMBL/GenBank/DDBJ databases">
        <authorList>
            <consortium name="DOE Joint Genome Institute"/>
            <person name="Kuo A."/>
            <person name="Kohler A."/>
            <person name="Costa M.D."/>
            <person name="Nagy L.G."/>
            <person name="Floudas D."/>
            <person name="Copeland A."/>
            <person name="Barry K.W."/>
            <person name="Cichocki N."/>
            <person name="Veneault-Fourrey C."/>
            <person name="LaButti K."/>
            <person name="Lindquist E.A."/>
            <person name="Lipzen A."/>
            <person name="Lundell T."/>
            <person name="Morin E."/>
            <person name="Murat C."/>
            <person name="Sun H."/>
            <person name="Tunlid A."/>
            <person name="Henrissat B."/>
            <person name="Grigoriev I.V."/>
            <person name="Hibbett D.S."/>
            <person name="Martin F."/>
            <person name="Nordberg H.P."/>
            <person name="Cantor M.N."/>
            <person name="Hua S.X."/>
        </authorList>
    </citation>
    <scope>NUCLEOTIDE SEQUENCE [LARGE SCALE GENOMIC DNA]</scope>
    <source>
        <strain evidence="2 3">Marx 270</strain>
    </source>
</reference>
<protein>
    <recommendedName>
        <fullName evidence="1">26S proteasome regulatory subunit RPN7/PSMD6 C-terminal helix domain-containing protein</fullName>
    </recommendedName>
</protein>
<accession>A0A0C3NXX9</accession>
<evidence type="ECO:0000313" key="2">
    <source>
        <dbReference type="EMBL" id="KIN99998.1"/>
    </source>
</evidence>
<dbReference type="HOGENOM" id="CLU_3020021_0_0_1"/>
<sequence length="56" mass="6428">ELSRFITNGRLHCTIDKVHGIVETTRPSIKTVQYEQVVKQGGVLLNFLQRLSKVLY</sequence>
<evidence type="ECO:0000259" key="1">
    <source>
        <dbReference type="Pfam" id="PF21154"/>
    </source>
</evidence>
<dbReference type="PANTHER" id="PTHR14145:SF1">
    <property type="entry name" value="26S PROTEASOME NON-ATPASE REGULATORY SUBUNIT 6"/>
    <property type="match status" value="1"/>
</dbReference>
<reference evidence="3" key="2">
    <citation type="submission" date="2015-01" db="EMBL/GenBank/DDBJ databases">
        <title>Evolutionary Origins and Diversification of the Mycorrhizal Mutualists.</title>
        <authorList>
            <consortium name="DOE Joint Genome Institute"/>
            <consortium name="Mycorrhizal Genomics Consortium"/>
            <person name="Kohler A."/>
            <person name="Kuo A."/>
            <person name="Nagy L.G."/>
            <person name="Floudas D."/>
            <person name="Copeland A."/>
            <person name="Barry K.W."/>
            <person name="Cichocki N."/>
            <person name="Veneault-Fourrey C."/>
            <person name="LaButti K."/>
            <person name="Lindquist E.A."/>
            <person name="Lipzen A."/>
            <person name="Lundell T."/>
            <person name="Morin E."/>
            <person name="Murat C."/>
            <person name="Riley R."/>
            <person name="Ohm R."/>
            <person name="Sun H."/>
            <person name="Tunlid A."/>
            <person name="Henrissat B."/>
            <person name="Grigoriev I.V."/>
            <person name="Hibbett D.S."/>
            <person name="Martin F."/>
        </authorList>
    </citation>
    <scope>NUCLEOTIDE SEQUENCE [LARGE SCALE GENOMIC DNA]</scope>
    <source>
        <strain evidence="3">Marx 270</strain>
    </source>
</reference>
<dbReference type="OrthoDB" id="1452at2759"/>
<dbReference type="EMBL" id="KN832000">
    <property type="protein sequence ID" value="KIN99998.1"/>
    <property type="molecule type" value="Genomic_DNA"/>
</dbReference>
<dbReference type="PANTHER" id="PTHR14145">
    <property type="entry name" value="26S PROTESOME SUBUNIT 6"/>
    <property type="match status" value="1"/>
</dbReference>
<feature type="domain" description="26S proteasome regulatory subunit RPN7/PSMD6 C-terminal helix" evidence="1">
    <location>
        <begin position="33"/>
        <end position="54"/>
    </location>
</feature>
<keyword evidence="3" id="KW-1185">Reference proteome</keyword>
<dbReference type="Proteomes" id="UP000054217">
    <property type="component" value="Unassembled WGS sequence"/>
</dbReference>
<feature type="non-terminal residue" evidence="2">
    <location>
        <position position="1"/>
    </location>
</feature>
<dbReference type="GO" id="GO:0005838">
    <property type="term" value="C:proteasome regulatory particle"/>
    <property type="evidence" value="ECO:0007669"/>
    <property type="project" value="TreeGrafter"/>
</dbReference>
<dbReference type="InterPro" id="IPR019585">
    <property type="entry name" value="Rpn7/CSN1"/>
</dbReference>
<name>A0A0C3NXX9_PISTI</name>